<evidence type="ECO:0000256" key="6">
    <source>
        <dbReference type="RuleBase" id="RU361264"/>
    </source>
</evidence>
<evidence type="ECO:0000256" key="5">
    <source>
        <dbReference type="ARBA" id="ARBA00023136"/>
    </source>
</evidence>
<feature type="domain" description="Yip1" evidence="7">
    <location>
        <begin position="91"/>
        <end position="225"/>
    </location>
</feature>
<feature type="transmembrane region" description="Helical" evidence="6">
    <location>
        <begin position="211"/>
        <end position="228"/>
    </location>
</feature>
<feature type="transmembrane region" description="Helical" evidence="6">
    <location>
        <begin position="98"/>
        <end position="115"/>
    </location>
</feature>
<keyword evidence="5 6" id="KW-0472">Membrane</keyword>
<dbReference type="InterPro" id="IPR045231">
    <property type="entry name" value="Yip1/4-like"/>
</dbReference>
<evidence type="ECO:0000256" key="1">
    <source>
        <dbReference type="ARBA" id="ARBA00004141"/>
    </source>
</evidence>
<dbReference type="GO" id="GO:0000139">
    <property type="term" value="C:Golgi membrane"/>
    <property type="evidence" value="ECO:0007669"/>
    <property type="project" value="UniProtKB-SubCell"/>
</dbReference>
<accession>A0A7S0N2Q3</accession>
<dbReference type="InterPro" id="IPR006977">
    <property type="entry name" value="Yip1_dom"/>
</dbReference>
<dbReference type="GO" id="GO:0005802">
    <property type="term" value="C:trans-Golgi network"/>
    <property type="evidence" value="ECO:0007669"/>
    <property type="project" value="TreeGrafter"/>
</dbReference>
<evidence type="ECO:0000256" key="2">
    <source>
        <dbReference type="ARBA" id="ARBA00010596"/>
    </source>
</evidence>
<comment type="similarity">
    <text evidence="2 6">Belongs to the YIP1 family.</text>
</comment>
<dbReference type="PANTHER" id="PTHR21236">
    <property type="entry name" value="GOLGI MEMBRANE PROTEIN YIP1"/>
    <property type="match status" value="1"/>
</dbReference>
<evidence type="ECO:0000256" key="4">
    <source>
        <dbReference type="ARBA" id="ARBA00022989"/>
    </source>
</evidence>
<dbReference type="EMBL" id="HBFA01008484">
    <property type="protein sequence ID" value="CAD8656464.1"/>
    <property type="molecule type" value="Transcribed_RNA"/>
</dbReference>
<feature type="transmembrane region" description="Helical" evidence="6">
    <location>
        <begin position="122"/>
        <end position="143"/>
    </location>
</feature>
<dbReference type="AlphaFoldDB" id="A0A7S0N2Q3"/>
<proteinExistence type="inferred from homology"/>
<gene>
    <name evidence="8" type="ORF">POBO1169_LOCUS4452</name>
</gene>
<evidence type="ECO:0000313" key="8">
    <source>
        <dbReference type="EMBL" id="CAD8656464.1"/>
    </source>
</evidence>
<evidence type="ECO:0000259" key="7">
    <source>
        <dbReference type="Pfam" id="PF04893"/>
    </source>
</evidence>
<keyword evidence="3 6" id="KW-0812">Transmembrane</keyword>
<dbReference type="PANTHER" id="PTHR21236:SF1">
    <property type="entry name" value="PROTEIN YIPF6"/>
    <property type="match status" value="1"/>
</dbReference>
<dbReference type="GO" id="GO:0006888">
    <property type="term" value="P:endoplasmic reticulum to Golgi vesicle-mediated transport"/>
    <property type="evidence" value="ECO:0007669"/>
    <property type="project" value="InterPro"/>
</dbReference>
<name>A0A7S0N2Q3_9CHLO</name>
<dbReference type="Pfam" id="PF04893">
    <property type="entry name" value="Yip1"/>
    <property type="match status" value="1"/>
</dbReference>
<protein>
    <recommendedName>
        <fullName evidence="6">Protein YIP</fullName>
    </recommendedName>
</protein>
<organism evidence="8">
    <name type="scientific">Pyramimonas obovata</name>
    <dbReference type="NCBI Taxonomy" id="1411642"/>
    <lineage>
        <taxon>Eukaryota</taxon>
        <taxon>Viridiplantae</taxon>
        <taxon>Chlorophyta</taxon>
        <taxon>Pyramimonadophyceae</taxon>
        <taxon>Pyramimonadales</taxon>
        <taxon>Pyramimonadaceae</taxon>
        <taxon>Pyramimonas</taxon>
        <taxon>Pyramimonas incertae sedis</taxon>
    </lineage>
</organism>
<feature type="transmembrane region" description="Helical" evidence="6">
    <location>
        <begin position="149"/>
        <end position="171"/>
    </location>
</feature>
<sequence>MTEEVRPGDFSQDLDQVFQGATTTPVPLSDNGAYTATGMFSGVSAGLESMAQATLGSTLDEEVYVTLMRDVRRVADNVKAVLAPNRGGGKNVLRDWDLWGPFLFVLILATVLSVGAEKPSTVFTVVFTLLCVGALVLNLNVVLLGGKIVFFQSLSLIGYCIFPLDVAAILSKVSSSPFYRIPVLLLGVAWAFYAAVPFIGDSVPPNRQALAVYPVVLLFLTLAWLTLMG</sequence>
<feature type="transmembrane region" description="Helical" evidence="6">
    <location>
        <begin position="178"/>
        <end position="199"/>
    </location>
</feature>
<evidence type="ECO:0000256" key="3">
    <source>
        <dbReference type="ARBA" id="ARBA00022692"/>
    </source>
</evidence>
<comment type="subcellular location">
    <subcellularLocation>
        <location evidence="6">Golgi apparatus membrane</location>
        <topology evidence="6">Multi-pass membrane protein</topology>
    </subcellularLocation>
    <subcellularLocation>
        <location evidence="1">Membrane</location>
        <topology evidence="1">Multi-pass membrane protein</topology>
    </subcellularLocation>
</comment>
<keyword evidence="4 6" id="KW-1133">Transmembrane helix</keyword>
<reference evidence="8" key="1">
    <citation type="submission" date="2021-01" db="EMBL/GenBank/DDBJ databases">
        <authorList>
            <person name="Corre E."/>
            <person name="Pelletier E."/>
            <person name="Niang G."/>
            <person name="Scheremetjew M."/>
            <person name="Finn R."/>
            <person name="Kale V."/>
            <person name="Holt S."/>
            <person name="Cochrane G."/>
            <person name="Meng A."/>
            <person name="Brown T."/>
            <person name="Cohen L."/>
        </authorList>
    </citation>
    <scope>NUCLEOTIDE SEQUENCE</scope>
    <source>
        <strain evidence="8">CCMP722</strain>
    </source>
</reference>